<protein>
    <submittedName>
        <fullName evidence="2">Uncharacterized protein</fullName>
    </submittedName>
</protein>
<evidence type="ECO:0000313" key="2">
    <source>
        <dbReference type="EMBL" id="MBI9116082.1"/>
    </source>
</evidence>
<organism evidence="2 3">
    <name type="scientific">Sanguibacter suaedae</name>
    <dbReference type="NCBI Taxonomy" id="2795737"/>
    <lineage>
        <taxon>Bacteria</taxon>
        <taxon>Bacillati</taxon>
        <taxon>Actinomycetota</taxon>
        <taxon>Actinomycetes</taxon>
        <taxon>Micrococcales</taxon>
        <taxon>Sanguibacteraceae</taxon>
        <taxon>Sanguibacter</taxon>
    </lineage>
</organism>
<sequence length="149" mass="16261">MTPPTSPAEEAAWRDERSRNAAHQAATIERRRAAETARARSMIAEFVAAATAVGVPTERLVARDYGGRRTYRTRLQGWYLRKNRSVAVGTDGEFYLLTTAGSLRARVVGATLEPAEPPLVLGQGARDGESIDLSEALERALRGETHRTA</sequence>
<reference evidence="2" key="1">
    <citation type="submission" date="2020-12" db="EMBL/GenBank/DDBJ databases">
        <title>Sanguibacter suaedae sp. nov., isolated from Suaeda aralocaspica.</title>
        <authorList>
            <person name="Ma Q."/>
        </authorList>
    </citation>
    <scope>NUCLEOTIDE SEQUENCE</scope>
    <source>
        <strain evidence="2">YZGR15</strain>
    </source>
</reference>
<evidence type="ECO:0000313" key="3">
    <source>
        <dbReference type="Proteomes" id="UP000602087"/>
    </source>
</evidence>
<evidence type="ECO:0000256" key="1">
    <source>
        <dbReference type="SAM" id="MobiDB-lite"/>
    </source>
</evidence>
<comment type="caution">
    <text evidence="2">The sequence shown here is derived from an EMBL/GenBank/DDBJ whole genome shotgun (WGS) entry which is preliminary data.</text>
</comment>
<feature type="region of interest" description="Disordered" evidence="1">
    <location>
        <begin position="1"/>
        <end position="26"/>
    </location>
</feature>
<keyword evidence="3" id="KW-1185">Reference proteome</keyword>
<dbReference type="EMBL" id="JAEINH010000015">
    <property type="protein sequence ID" value="MBI9116082.1"/>
    <property type="molecule type" value="Genomic_DNA"/>
</dbReference>
<dbReference type="RefSeq" id="WP_198734652.1">
    <property type="nucleotide sequence ID" value="NZ_JAEINH010000015.1"/>
</dbReference>
<dbReference type="AlphaFoldDB" id="A0A934M827"/>
<dbReference type="Proteomes" id="UP000602087">
    <property type="component" value="Unassembled WGS sequence"/>
</dbReference>
<accession>A0A934M827</accession>
<name>A0A934M827_9MICO</name>
<gene>
    <name evidence="2" type="ORF">JAV76_13770</name>
</gene>
<proteinExistence type="predicted"/>